<dbReference type="NCBIfam" id="TIGR00858">
    <property type="entry name" value="bioF"/>
    <property type="match status" value="1"/>
</dbReference>
<gene>
    <name evidence="8" type="primary">bioF</name>
    <name evidence="11" type="ORF">C666_07905</name>
</gene>
<evidence type="ECO:0000256" key="9">
    <source>
        <dbReference type="PIRSR" id="PIRSR604723-51"/>
    </source>
</evidence>
<feature type="modified residue" description="N6-(pyridoxal phosphate)lysine" evidence="8 9">
    <location>
        <position position="246"/>
    </location>
</feature>
<dbReference type="Proteomes" id="UP000013232">
    <property type="component" value="Unassembled WGS sequence"/>
</dbReference>
<evidence type="ECO:0000256" key="3">
    <source>
        <dbReference type="ARBA" id="ARBA00011738"/>
    </source>
</evidence>
<dbReference type="EC" id="2.3.1.47" evidence="8"/>
<dbReference type="InterPro" id="IPR050087">
    <property type="entry name" value="AON_synthase_class-II"/>
</dbReference>
<dbReference type="InterPro" id="IPR015422">
    <property type="entry name" value="PyrdxlP-dep_Trfase_small"/>
</dbReference>
<evidence type="ECO:0000256" key="6">
    <source>
        <dbReference type="ARBA" id="ARBA00022898"/>
    </source>
</evidence>
<dbReference type="AlphaFoldDB" id="N6YBR1"/>
<keyword evidence="5 8" id="KW-0093">Biotin biosynthesis</keyword>
<reference evidence="11 12" key="1">
    <citation type="submission" date="2012-09" db="EMBL/GenBank/DDBJ databases">
        <title>Draft Genome Sequences of 6 Strains from Genus Thauera.</title>
        <authorList>
            <person name="Liu B."/>
            <person name="Shapleigh J.P."/>
            <person name="Frostegard A.H."/>
        </authorList>
    </citation>
    <scope>NUCLEOTIDE SEQUENCE [LARGE SCALE GENOMIC DNA]</scope>
    <source>
        <strain evidence="12">47Lol / DSM 12138</strain>
    </source>
</reference>
<dbReference type="SUPFAM" id="SSF53383">
    <property type="entry name" value="PLP-dependent transferases"/>
    <property type="match status" value="1"/>
</dbReference>
<keyword evidence="12" id="KW-1185">Reference proteome</keyword>
<evidence type="ECO:0000256" key="5">
    <source>
        <dbReference type="ARBA" id="ARBA00022756"/>
    </source>
</evidence>
<evidence type="ECO:0000313" key="11">
    <source>
        <dbReference type="EMBL" id="ENO88925.1"/>
    </source>
</evidence>
<dbReference type="PANTHER" id="PTHR13693:SF100">
    <property type="entry name" value="8-AMINO-7-OXONONANOATE SYNTHASE"/>
    <property type="match status" value="1"/>
</dbReference>
<evidence type="ECO:0000256" key="4">
    <source>
        <dbReference type="ARBA" id="ARBA00022679"/>
    </source>
</evidence>
<dbReference type="STRING" id="1123367.GCA_000621305_00892"/>
<comment type="catalytic activity">
    <reaction evidence="7 8">
        <text>6-carboxyhexanoyl-[ACP] + L-alanine + H(+) = (8S)-8-amino-7-oxononanoate + holo-[ACP] + CO2</text>
        <dbReference type="Rhea" id="RHEA:42288"/>
        <dbReference type="Rhea" id="RHEA-COMP:9685"/>
        <dbReference type="Rhea" id="RHEA-COMP:9955"/>
        <dbReference type="ChEBI" id="CHEBI:15378"/>
        <dbReference type="ChEBI" id="CHEBI:16526"/>
        <dbReference type="ChEBI" id="CHEBI:57972"/>
        <dbReference type="ChEBI" id="CHEBI:64479"/>
        <dbReference type="ChEBI" id="CHEBI:78846"/>
        <dbReference type="ChEBI" id="CHEBI:149468"/>
        <dbReference type="EC" id="2.3.1.47"/>
    </reaction>
</comment>
<comment type="pathway">
    <text evidence="2 8">Cofactor biosynthesis; biotin biosynthesis.</text>
</comment>
<feature type="binding site" evidence="8">
    <location>
        <position position="243"/>
    </location>
    <ligand>
        <name>pyridoxal 5'-phosphate</name>
        <dbReference type="ChEBI" id="CHEBI:597326"/>
    </ligand>
</feature>
<dbReference type="eggNOG" id="COG0156">
    <property type="taxonomic scope" value="Bacteria"/>
</dbReference>
<keyword evidence="4 8" id="KW-0808">Transferase</keyword>
<evidence type="ECO:0000256" key="7">
    <source>
        <dbReference type="ARBA" id="ARBA00047715"/>
    </source>
</evidence>
<dbReference type="GO" id="GO:0009102">
    <property type="term" value="P:biotin biosynthetic process"/>
    <property type="evidence" value="ECO:0007669"/>
    <property type="project" value="UniProtKB-UniRule"/>
</dbReference>
<dbReference type="Gene3D" id="3.90.1150.10">
    <property type="entry name" value="Aspartate Aminotransferase, domain 1"/>
    <property type="match status" value="1"/>
</dbReference>
<feature type="binding site" evidence="8">
    <location>
        <position position="187"/>
    </location>
    <ligand>
        <name>pyridoxal 5'-phosphate</name>
        <dbReference type="ChEBI" id="CHEBI:597326"/>
    </ligand>
</feature>
<dbReference type="GO" id="GO:0030170">
    <property type="term" value="F:pyridoxal phosphate binding"/>
    <property type="evidence" value="ECO:0007669"/>
    <property type="project" value="UniProtKB-UniRule"/>
</dbReference>
<evidence type="ECO:0000256" key="1">
    <source>
        <dbReference type="ARBA" id="ARBA00001933"/>
    </source>
</evidence>
<dbReference type="Pfam" id="PF00155">
    <property type="entry name" value="Aminotran_1_2"/>
    <property type="match status" value="1"/>
</dbReference>
<comment type="subunit">
    <text evidence="3 8">Homodimer.</text>
</comment>
<comment type="caution">
    <text evidence="11">The sequence shown here is derived from an EMBL/GenBank/DDBJ whole genome shotgun (WGS) entry which is preliminary data.</text>
</comment>
<proteinExistence type="inferred from homology"/>
<accession>N6YBR1</accession>
<feature type="binding site" evidence="8">
    <location>
        <position position="20"/>
    </location>
    <ligand>
        <name>substrate</name>
    </ligand>
</feature>
<dbReference type="RefSeq" id="WP_004336400.1">
    <property type="nucleotide sequence ID" value="NZ_AMXE01000021.1"/>
</dbReference>
<dbReference type="InterPro" id="IPR004839">
    <property type="entry name" value="Aminotransferase_I/II_large"/>
</dbReference>
<dbReference type="InterPro" id="IPR004723">
    <property type="entry name" value="AONS_Archaea/Proteobacteria"/>
</dbReference>
<dbReference type="OrthoDB" id="9807157at2"/>
<feature type="binding site" evidence="8">
    <location>
        <position position="369"/>
    </location>
    <ligand>
        <name>substrate</name>
    </ligand>
</feature>
<feature type="domain" description="Aminotransferase class I/classII large" evidence="10">
    <location>
        <begin position="44"/>
        <end position="397"/>
    </location>
</feature>
<evidence type="ECO:0000256" key="2">
    <source>
        <dbReference type="ARBA" id="ARBA00004746"/>
    </source>
</evidence>
<evidence type="ECO:0000313" key="12">
    <source>
        <dbReference type="Proteomes" id="UP000013232"/>
    </source>
</evidence>
<dbReference type="GO" id="GO:0008710">
    <property type="term" value="F:8-amino-7-oxononanoate synthase activity"/>
    <property type="evidence" value="ECO:0007669"/>
    <property type="project" value="UniProtKB-UniRule"/>
</dbReference>
<organism evidence="11 12">
    <name type="scientific">Thauera linaloolentis (strain DSM 12138 / JCM 21573 / CCUG 41526 / CIP 105981 / IAM 15112 / NBRC 102519 / 47Lol)</name>
    <dbReference type="NCBI Taxonomy" id="1123367"/>
    <lineage>
        <taxon>Bacteria</taxon>
        <taxon>Pseudomonadati</taxon>
        <taxon>Pseudomonadota</taxon>
        <taxon>Betaproteobacteria</taxon>
        <taxon>Rhodocyclales</taxon>
        <taxon>Zoogloeaceae</taxon>
        <taxon>Thauera</taxon>
    </lineage>
</organism>
<comment type="function">
    <text evidence="8">Catalyzes the decarboxylative condensation of pimeloyl-[acyl-carrier protein] and L-alanine to produce 8-amino-7-oxononanoate (AON), [acyl-carrier protein], and carbon dioxide.</text>
</comment>
<keyword evidence="11" id="KW-0012">Acyltransferase</keyword>
<feature type="binding site" evidence="8">
    <location>
        <position position="141"/>
    </location>
    <ligand>
        <name>substrate</name>
    </ligand>
</feature>
<dbReference type="UniPathway" id="UPA00078"/>
<dbReference type="EMBL" id="AMXE01000021">
    <property type="protein sequence ID" value="ENO88925.1"/>
    <property type="molecule type" value="Genomic_DNA"/>
</dbReference>
<comment type="cofactor">
    <cofactor evidence="1 8 9">
        <name>pyridoxal 5'-phosphate</name>
        <dbReference type="ChEBI" id="CHEBI:597326"/>
    </cofactor>
</comment>
<evidence type="ECO:0000259" key="10">
    <source>
        <dbReference type="Pfam" id="PF00155"/>
    </source>
</evidence>
<dbReference type="HAMAP" id="MF_01693">
    <property type="entry name" value="BioF_aminotrans_2"/>
    <property type="match status" value="1"/>
</dbReference>
<dbReference type="InterPro" id="IPR015421">
    <property type="entry name" value="PyrdxlP-dep_Trfase_major"/>
</dbReference>
<keyword evidence="6 8" id="KW-0663">Pyridoxal phosphate</keyword>
<evidence type="ECO:0000256" key="8">
    <source>
        <dbReference type="HAMAP-Rule" id="MF_01693"/>
    </source>
</evidence>
<dbReference type="PANTHER" id="PTHR13693">
    <property type="entry name" value="CLASS II AMINOTRANSFERASE/8-AMINO-7-OXONONANOATE SYNTHASE"/>
    <property type="match status" value="1"/>
</dbReference>
<comment type="similarity">
    <text evidence="8">Belongs to the class-II pyridoxal-phosphate-dependent aminotransferase family. BioF subfamily.</text>
</comment>
<sequence length="408" mass="42650">MLLAHLTRRRLEREAAALLRRRRVAASPCAPLQTVDDGRGGVRELLNFGSNDYLGLASHPDIAAALADGARRWGAGSGASHLVTGHSQAHALLEGELARLLSPWVPDAGALLFCSGFMANLALLTTLGAEQAAIFADKLNHASLVDGSLLAAARMRRYPHGRLDLLDAMLRDCEQPIRLIVTDAVFSMDGDIAPLAELLALAERHDAWLIVDDAHGFGVLGANGEGALAHCGLRSERLIYMGTLGKAAGVAGAFVAAHPLVVDALLQGGRSYIYTTAMPPALAHALGVSLALISGGEGAARREKLAALTAALRARLSDVIARRPGCGWRLADSATPIQPLIVGDNAAALALAAALDAAGLWVPAIRPPTVPANTARLRITLSAAHTLSDVERLCDALAACRPEVDRHA</sequence>
<feature type="binding site" evidence="8">
    <location>
        <position position="215"/>
    </location>
    <ligand>
        <name>pyridoxal 5'-phosphate</name>
        <dbReference type="ChEBI" id="CHEBI:597326"/>
    </ligand>
</feature>
<dbReference type="InterPro" id="IPR022834">
    <property type="entry name" value="AONS_Proteobacteria"/>
</dbReference>
<name>N6YBR1_THAL4</name>
<dbReference type="InterPro" id="IPR015424">
    <property type="entry name" value="PyrdxlP-dep_Trfase"/>
</dbReference>
<dbReference type="Gene3D" id="3.40.640.10">
    <property type="entry name" value="Type I PLP-dependent aspartate aminotransferase-like (Major domain)"/>
    <property type="match status" value="1"/>
</dbReference>
<protein>
    <recommendedName>
        <fullName evidence="8">8-amino-7-oxononanoate synthase</fullName>
        <shortName evidence="8">AONS</shortName>
        <ecNumber evidence="8">2.3.1.47</ecNumber>
    </recommendedName>
    <alternativeName>
        <fullName evidence="8">7-keto-8-amino-pelargonic acid synthase</fullName>
        <shortName evidence="8">7-KAP synthase</shortName>
        <shortName evidence="8">KAPA synthase</shortName>
    </alternativeName>
    <alternativeName>
        <fullName evidence="8">8-amino-7-ketopelargonate synthase</fullName>
    </alternativeName>
</protein>
<feature type="binding site" evidence="8">
    <location>
        <begin position="116"/>
        <end position="117"/>
    </location>
    <ligand>
        <name>pyridoxal 5'-phosphate</name>
        <dbReference type="ChEBI" id="CHEBI:597326"/>
    </ligand>
</feature>